<dbReference type="RefSeq" id="WP_008219036.1">
    <property type="nucleotide sequence ID" value="NZ_BAFK01000003.1"/>
</dbReference>
<organism evidence="2 3">
    <name type="scientific">Rheinheimera nanhaiensis E407-8</name>
    <dbReference type="NCBI Taxonomy" id="562729"/>
    <lineage>
        <taxon>Bacteria</taxon>
        <taxon>Pseudomonadati</taxon>
        <taxon>Pseudomonadota</taxon>
        <taxon>Gammaproteobacteria</taxon>
        <taxon>Chromatiales</taxon>
        <taxon>Chromatiaceae</taxon>
        <taxon>Rheinheimera</taxon>
    </lineage>
</organism>
<protein>
    <recommendedName>
        <fullName evidence="4">Lipoprotein</fullName>
    </recommendedName>
</protein>
<dbReference type="OrthoDB" id="5756082at2"/>
<keyword evidence="1" id="KW-0732">Signal</keyword>
<dbReference type="STRING" id="562729.RNAN_0840"/>
<evidence type="ECO:0000256" key="1">
    <source>
        <dbReference type="SAM" id="SignalP"/>
    </source>
</evidence>
<accession>I1DUZ2</accession>
<comment type="caution">
    <text evidence="2">The sequence shown here is derived from an EMBL/GenBank/DDBJ whole genome shotgun (WGS) entry which is preliminary data.</text>
</comment>
<evidence type="ECO:0000313" key="3">
    <source>
        <dbReference type="Proteomes" id="UP000004374"/>
    </source>
</evidence>
<reference evidence="2 3" key="1">
    <citation type="journal article" date="2012" name="J. Bacteriol.">
        <title>Genome Sequence of the Protease-Producing Bacterium Rheinheimera nanhaiensis E407-8T, Isolated from Deep-Sea Sediment of the South China Sea.</title>
        <authorList>
            <person name="Zhang X.-Y."/>
            <person name="Zhang Y.-J."/>
            <person name="Qin Q.-L."/>
            <person name="Xie B.-B."/>
            <person name="Chen X.-L."/>
            <person name="Zhou B.-C."/>
            <person name="Zhang Y.-Z."/>
        </authorList>
    </citation>
    <scope>NUCLEOTIDE SEQUENCE [LARGE SCALE GENOMIC DNA]</scope>
    <source>
        <strain evidence="2 3">E407-8</strain>
    </source>
</reference>
<dbReference type="AlphaFoldDB" id="I1DUZ2"/>
<keyword evidence="3" id="KW-1185">Reference proteome</keyword>
<gene>
    <name evidence="2" type="ORF">RNAN_0840</name>
</gene>
<name>I1DUZ2_9GAMM</name>
<evidence type="ECO:0008006" key="4">
    <source>
        <dbReference type="Google" id="ProtNLM"/>
    </source>
</evidence>
<dbReference type="Proteomes" id="UP000004374">
    <property type="component" value="Unassembled WGS sequence"/>
</dbReference>
<dbReference type="EMBL" id="BAFK01000003">
    <property type="protein sequence ID" value="GAB57870.1"/>
    <property type="molecule type" value="Genomic_DNA"/>
</dbReference>
<proteinExistence type="predicted"/>
<sequence>MTNKKATLLFLLLSPCAAACDLNPPEPLAASMWSPLANMPVREILISNNVQLNVPAAPGVIRLTQSDNQQLIAELTSWPTDSGQIASIRAQPAVLDHDYDGIADALYAVDVQGLVWYLPLGNTGFKAPQLLADFTELQAHFRQPVQLVQSVAADAGFAGQRQSMLLLVASTAGAGDILIMLKHRHGETNLLDISKLVDRSELSAAEVQTGISDASWLQLQQSAGWYVKTQRSISAKPAVYAGVVYFTSAAVSQLNADCSLGTDALPQLHALHLHHAAAVYATRQWQIAQPDAAELALQQNAQGELEILLQNAEQQQLVLTELLAVDAACASCTKPLPTHSFPKFKRLATFQREEGAHE</sequence>
<evidence type="ECO:0000313" key="2">
    <source>
        <dbReference type="EMBL" id="GAB57870.1"/>
    </source>
</evidence>
<feature type="chain" id="PRO_5003638908" description="Lipoprotein" evidence="1">
    <location>
        <begin position="20"/>
        <end position="358"/>
    </location>
</feature>
<feature type="signal peptide" evidence="1">
    <location>
        <begin position="1"/>
        <end position="19"/>
    </location>
</feature>